<evidence type="ECO:0000256" key="4">
    <source>
        <dbReference type="PIRNR" id="PIRNR006707"/>
    </source>
</evidence>
<dbReference type="PIRSF" id="PIRSF006707">
    <property type="entry name" value="MJ1563"/>
    <property type="match status" value="1"/>
</dbReference>
<feature type="domain" description="HTH marR-type" evidence="5">
    <location>
        <begin position="22"/>
        <end position="80"/>
    </location>
</feature>
<dbReference type="OrthoDB" id="9792628at2"/>
<sequence>MEISPNIQAFVFHFGEMGSRWGFNRTVGQMYALLVVNESPLSANDLASALNISRGNVSMGLKELQSWRLVQVSHIPGDRKEYYRVTGSIWDMANTIFEERKKREVDPTLSLLRTNLLVSANNPQEEYAQQKMQEIHDLLEMLTQWAGELQRLSPENLSALMKLGAGVSKMLSVKEQLFPSQTKAQGNDFER</sequence>
<dbReference type="InterPro" id="IPR052362">
    <property type="entry name" value="HTH-GbsR_regulator"/>
</dbReference>
<dbReference type="InterPro" id="IPR026282">
    <property type="entry name" value="MJ1563"/>
</dbReference>
<organism evidence="6 7">
    <name type="scientific">Motilimonas pumila</name>
    <dbReference type="NCBI Taxonomy" id="2303987"/>
    <lineage>
        <taxon>Bacteria</taxon>
        <taxon>Pseudomonadati</taxon>
        <taxon>Pseudomonadota</taxon>
        <taxon>Gammaproteobacteria</taxon>
        <taxon>Alteromonadales</taxon>
        <taxon>Alteromonadales genera incertae sedis</taxon>
        <taxon>Motilimonas</taxon>
    </lineage>
</organism>
<reference evidence="6 7" key="2">
    <citation type="submission" date="2019-01" db="EMBL/GenBank/DDBJ databases">
        <title>Motilimonas pumilus sp. nov., isolated from the gut of sea cucumber (Apostichopus japonicus).</title>
        <authorList>
            <person name="Wang F.-Q."/>
            <person name="Ren L.-H."/>
            <person name="Lin Y.-W."/>
            <person name="Sun G.-H."/>
            <person name="Du Z.-J."/>
            <person name="Zhao J.-X."/>
            <person name="Liu X.-J."/>
            <person name="Liu L.-J."/>
        </authorList>
    </citation>
    <scope>NUCLEOTIDE SEQUENCE [LARGE SCALE GENOMIC DNA]</scope>
    <source>
        <strain evidence="6 7">PLHSC7-2</strain>
    </source>
</reference>
<dbReference type="EMBL" id="QZCH01000009">
    <property type="protein sequence ID" value="RJG48162.1"/>
    <property type="molecule type" value="Genomic_DNA"/>
</dbReference>
<reference evidence="6 7" key="1">
    <citation type="submission" date="2018-09" db="EMBL/GenBank/DDBJ databases">
        <authorList>
            <person name="Wang F."/>
        </authorList>
    </citation>
    <scope>NUCLEOTIDE SEQUENCE [LARGE SCALE GENOMIC DNA]</scope>
    <source>
        <strain evidence="6 7">PLHSC7-2</strain>
    </source>
</reference>
<evidence type="ECO:0000256" key="1">
    <source>
        <dbReference type="ARBA" id="ARBA00023015"/>
    </source>
</evidence>
<dbReference type="AlphaFoldDB" id="A0A418YFK3"/>
<comment type="caution">
    <text evidence="6">The sequence shown here is derived from an EMBL/GenBank/DDBJ whole genome shotgun (WGS) entry which is preliminary data.</text>
</comment>
<dbReference type="CDD" id="cd00090">
    <property type="entry name" value="HTH_ARSR"/>
    <property type="match status" value="1"/>
</dbReference>
<dbReference type="GO" id="GO:0003700">
    <property type="term" value="F:DNA-binding transcription factor activity"/>
    <property type="evidence" value="ECO:0007669"/>
    <property type="project" value="InterPro"/>
</dbReference>
<evidence type="ECO:0000313" key="7">
    <source>
        <dbReference type="Proteomes" id="UP000283255"/>
    </source>
</evidence>
<dbReference type="Proteomes" id="UP000283255">
    <property type="component" value="Unassembled WGS sequence"/>
</dbReference>
<dbReference type="RefSeq" id="WP_119910388.1">
    <property type="nucleotide sequence ID" value="NZ_QZCH01000009.1"/>
</dbReference>
<dbReference type="SUPFAM" id="SSF46785">
    <property type="entry name" value="Winged helix' DNA-binding domain"/>
    <property type="match status" value="1"/>
</dbReference>
<gene>
    <name evidence="6" type="ORF">D1Z90_08835</name>
</gene>
<keyword evidence="2 4" id="KW-0238">DNA-binding</keyword>
<dbReference type="Gene3D" id="1.10.10.10">
    <property type="entry name" value="Winged helix-like DNA-binding domain superfamily/Winged helix DNA-binding domain"/>
    <property type="match status" value="1"/>
</dbReference>
<evidence type="ECO:0000256" key="2">
    <source>
        <dbReference type="ARBA" id="ARBA00023125"/>
    </source>
</evidence>
<keyword evidence="7" id="KW-1185">Reference proteome</keyword>
<dbReference type="InterPro" id="IPR011991">
    <property type="entry name" value="ArsR-like_HTH"/>
</dbReference>
<name>A0A418YFK3_9GAMM</name>
<evidence type="ECO:0000259" key="5">
    <source>
        <dbReference type="Pfam" id="PF12802"/>
    </source>
</evidence>
<comment type="similarity">
    <text evidence="4">Belongs to the GbsR family.</text>
</comment>
<keyword evidence="3 4" id="KW-0804">Transcription</keyword>
<dbReference type="Pfam" id="PF12802">
    <property type="entry name" value="MarR_2"/>
    <property type="match status" value="1"/>
</dbReference>
<keyword evidence="1 4" id="KW-0805">Transcription regulation</keyword>
<dbReference type="InterPro" id="IPR036388">
    <property type="entry name" value="WH-like_DNA-bd_sf"/>
</dbReference>
<dbReference type="InterPro" id="IPR036390">
    <property type="entry name" value="WH_DNA-bd_sf"/>
</dbReference>
<dbReference type="InterPro" id="IPR000835">
    <property type="entry name" value="HTH_MarR-typ"/>
</dbReference>
<dbReference type="GO" id="GO:0003677">
    <property type="term" value="F:DNA binding"/>
    <property type="evidence" value="ECO:0007669"/>
    <property type="project" value="UniProtKB-UniRule"/>
</dbReference>
<evidence type="ECO:0000256" key="3">
    <source>
        <dbReference type="ARBA" id="ARBA00023163"/>
    </source>
</evidence>
<protein>
    <recommendedName>
        <fullName evidence="4">HTH-type transcriptional regulator</fullName>
    </recommendedName>
</protein>
<proteinExistence type="inferred from homology"/>
<evidence type="ECO:0000313" key="6">
    <source>
        <dbReference type="EMBL" id="RJG48162.1"/>
    </source>
</evidence>
<accession>A0A418YFK3</accession>
<dbReference type="PANTHER" id="PTHR38465:SF1">
    <property type="entry name" value="HTH-TYPE TRANSCRIPTIONAL REGULATOR MJ1563-RELATED"/>
    <property type="match status" value="1"/>
</dbReference>
<dbReference type="PANTHER" id="PTHR38465">
    <property type="entry name" value="HTH-TYPE TRANSCRIPTIONAL REGULATOR MJ1563-RELATED"/>
    <property type="match status" value="1"/>
</dbReference>